<proteinExistence type="predicted"/>
<dbReference type="InterPro" id="IPR012349">
    <property type="entry name" value="Split_barrel_FMN-bd"/>
</dbReference>
<dbReference type="Proteomes" id="UP001056535">
    <property type="component" value="Chromosome"/>
</dbReference>
<dbReference type="InterPro" id="IPR024747">
    <property type="entry name" value="Pyridox_Oxase-rel"/>
</dbReference>
<keyword evidence="2" id="KW-1185">Reference proteome</keyword>
<dbReference type="EMBL" id="CP099490">
    <property type="protein sequence ID" value="USQ76557.1"/>
    <property type="molecule type" value="Genomic_DNA"/>
</dbReference>
<gene>
    <name evidence="1" type="ORF">NF557_01080</name>
</gene>
<sequence length="149" mass="16049">MSTHPGTEQLDSAACLALLREVSFGRLAVIVDDRPDIFPVNHAVHHGSVVFRTAKGTKLAHAVGQPVAFEVDGYDEATNQAWSVVVSGTAHEVQQLHDILEALELPVFPWEDGAKPHFVRIEPDSITGRRFTVHSGAQVPTGGPEQAQG</sequence>
<reference evidence="1" key="1">
    <citation type="submission" date="2022-06" db="EMBL/GenBank/DDBJ databases">
        <title>Ornithinimicrobium JY.X270.</title>
        <authorList>
            <person name="Huang Y."/>
        </authorList>
    </citation>
    <scope>NUCLEOTIDE SEQUENCE</scope>
    <source>
        <strain evidence="1">JY.X270</strain>
    </source>
</reference>
<evidence type="ECO:0000313" key="2">
    <source>
        <dbReference type="Proteomes" id="UP001056535"/>
    </source>
</evidence>
<protein>
    <submittedName>
        <fullName evidence="1">Pyridoxamine 5'-phosphate oxidase family protein</fullName>
    </submittedName>
</protein>
<evidence type="ECO:0000313" key="1">
    <source>
        <dbReference type="EMBL" id="USQ76557.1"/>
    </source>
</evidence>
<dbReference type="SUPFAM" id="SSF50475">
    <property type="entry name" value="FMN-binding split barrel"/>
    <property type="match status" value="1"/>
</dbReference>
<accession>A0ABY4YK94</accession>
<organism evidence="1 2">
    <name type="scientific">Ornithinimicrobium cryptoxanthini</name>
    <dbReference type="NCBI Taxonomy" id="2934161"/>
    <lineage>
        <taxon>Bacteria</taxon>
        <taxon>Bacillati</taxon>
        <taxon>Actinomycetota</taxon>
        <taxon>Actinomycetes</taxon>
        <taxon>Micrococcales</taxon>
        <taxon>Ornithinimicrobiaceae</taxon>
        <taxon>Ornithinimicrobium</taxon>
    </lineage>
</organism>
<dbReference type="Gene3D" id="2.30.110.10">
    <property type="entry name" value="Electron Transport, Fmn-binding Protein, Chain A"/>
    <property type="match status" value="1"/>
</dbReference>
<name>A0ABY4YK94_9MICO</name>
<dbReference type="Pfam" id="PF12900">
    <property type="entry name" value="Pyridox_ox_2"/>
    <property type="match status" value="1"/>
</dbReference>
<dbReference type="RefSeq" id="WP_252621261.1">
    <property type="nucleotide sequence ID" value="NZ_CP099490.1"/>
</dbReference>